<dbReference type="EMBL" id="DTKJ01000044">
    <property type="protein sequence ID" value="HGZ11870.1"/>
    <property type="molecule type" value="Genomic_DNA"/>
</dbReference>
<dbReference type="InterPro" id="IPR000587">
    <property type="entry name" value="Creatinase_N"/>
</dbReference>
<dbReference type="SUPFAM" id="SSF53092">
    <property type="entry name" value="Creatinase/prolidase N-terminal domain"/>
    <property type="match status" value="1"/>
</dbReference>
<proteinExistence type="predicted"/>
<keyword evidence="3" id="KW-0378">Hydrolase</keyword>
<name>A0A7C5ALR5_9BACT</name>
<dbReference type="Gene3D" id="3.90.230.10">
    <property type="entry name" value="Creatinase/methionine aminopeptidase superfamily"/>
    <property type="match status" value="1"/>
</dbReference>
<reference evidence="3" key="1">
    <citation type="journal article" date="2020" name="mSystems">
        <title>Genome- and Community-Level Interaction Insights into Carbon Utilization and Element Cycling Functions of Hydrothermarchaeota in Hydrothermal Sediment.</title>
        <authorList>
            <person name="Zhou Z."/>
            <person name="Liu Y."/>
            <person name="Xu W."/>
            <person name="Pan J."/>
            <person name="Luo Z.H."/>
            <person name="Li M."/>
        </authorList>
    </citation>
    <scope>NUCLEOTIDE SEQUENCE [LARGE SCALE GENOMIC DNA]</scope>
    <source>
        <strain evidence="3">SpSt-853</strain>
    </source>
</reference>
<dbReference type="SUPFAM" id="SSF55920">
    <property type="entry name" value="Creatinase/aminopeptidase"/>
    <property type="match status" value="1"/>
</dbReference>
<gene>
    <name evidence="3" type="ORF">ENW48_06590</name>
</gene>
<dbReference type="GO" id="GO:0004177">
    <property type="term" value="F:aminopeptidase activity"/>
    <property type="evidence" value="ECO:0007669"/>
    <property type="project" value="UniProtKB-KW"/>
</dbReference>
<dbReference type="InterPro" id="IPR000994">
    <property type="entry name" value="Pept_M24"/>
</dbReference>
<dbReference type="Pfam" id="PF01321">
    <property type="entry name" value="Creatinase_N"/>
    <property type="match status" value="1"/>
</dbReference>
<keyword evidence="3" id="KW-0031">Aminopeptidase</keyword>
<dbReference type="InterPro" id="IPR029149">
    <property type="entry name" value="Creatin/AminoP/Spt16_N"/>
</dbReference>
<dbReference type="InterPro" id="IPR036005">
    <property type="entry name" value="Creatinase/aminopeptidase-like"/>
</dbReference>
<dbReference type="Pfam" id="PF00557">
    <property type="entry name" value="Peptidase_M24"/>
    <property type="match status" value="1"/>
</dbReference>
<feature type="domain" description="Peptidase M24" evidence="1">
    <location>
        <begin position="146"/>
        <end position="380"/>
    </location>
</feature>
<organism evidence="3">
    <name type="scientific">Desulfobacca acetoxidans</name>
    <dbReference type="NCBI Taxonomy" id="60893"/>
    <lineage>
        <taxon>Bacteria</taxon>
        <taxon>Pseudomonadati</taxon>
        <taxon>Thermodesulfobacteriota</taxon>
        <taxon>Desulfobaccia</taxon>
        <taxon>Desulfobaccales</taxon>
        <taxon>Desulfobaccaceae</taxon>
        <taxon>Desulfobacca</taxon>
    </lineage>
</organism>
<sequence>MPQIVPAQETRNRTARLQENLAAHHIVLALLRQPADLFYYTGTVADGFFAVPVSGSPRFLVRRPQDRLASRDLHWELVFYRDLGELPALLADLSNSPEGALGLELDVVPASLYLRLKEQLFTGRPLRDISPLIRRQRMVKSHYELEQIRKAAAMLDDTLIGVPELLRPGVTELELSAALEYRLRLLGHQGLIRLRSFSLEMFYGHVLSGLSGLELAYTDTPSGGLGFSPAFPQGPSLKPLAPGEPITIDIASCFNGYVADMTRLYVLGDLPREAWRAYDLTLELFRIFEAEARPGMSPGDLYRRLWQEVRNAGLGDYFMGQGQERVSFLGHGVGLELDEYPLLTARFPFPLEEDMVMAFEPKFFLPKIGMVGLEDTGRITPQGVEWLTKTPREVKRVF</sequence>
<protein>
    <submittedName>
        <fullName evidence="3">Aminopeptidase P family protein</fullName>
    </submittedName>
</protein>
<dbReference type="PANTHER" id="PTHR46112">
    <property type="entry name" value="AMINOPEPTIDASE"/>
    <property type="match status" value="1"/>
</dbReference>
<feature type="domain" description="Creatinase N-terminal" evidence="2">
    <location>
        <begin position="13"/>
        <end position="139"/>
    </location>
</feature>
<comment type="caution">
    <text evidence="3">The sequence shown here is derived from an EMBL/GenBank/DDBJ whole genome shotgun (WGS) entry which is preliminary data.</text>
</comment>
<dbReference type="PANTHER" id="PTHR46112:SF2">
    <property type="entry name" value="XAA-PRO AMINOPEPTIDASE P-RELATED"/>
    <property type="match status" value="1"/>
</dbReference>
<evidence type="ECO:0000313" key="3">
    <source>
        <dbReference type="EMBL" id="HGZ11870.1"/>
    </source>
</evidence>
<dbReference type="Gene3D" id="3.40.350.10">
    <property type="entry name" value="Creatinase/prolidase N-terminal domain"/>
    <property type="match status" value="1"/>
</dbReference>
<dbReference type="CDD" id="cd01066">
    <property type="entry name" value="APP_MetAP"/>
    <property type="match status" value="1"/>
</dbReference>
<dbReference type="AlphaFoldDB" id="A0A7C5ALR5"/>
<accession>A0A7C5ALR5</accession>
<evidence type="ECO:0000259" key="2">
    <source>
        <dbReference type="Pfam" id="PF01321"/>
    </source>
</evidence>
<dbReference type="InterPro" id="IPR050659">
    <property type="entry name" value="Peptidase_M24B"/>
</dbReference>
<keyword evidence="3" id="KW-0645">Protease</keyword>
<evidence type="ECO:0000259" key="1">
    <source>
        <dbReference type="Pfam" id="PF00557"/>
    </source>
</evidence>